<keyword evidence="2" id="KW-1185">Reference proteome</keyword>
<dbReference type="EMBL" id="SRLO01015423">
    <property type="protein sequence ID" value="TNN24421.1"/>
    <property type="molecule type" value="Genomic_DNA"/>
</dbReference>
<evidence type="ECO:0000313" key="2">
    <source>
        <dbReference type="Proteomes" id="UP000314294"/>
    </source>
</evidence>
<gene>
    <name evidence="1" type="ORF">EYF80_065454</name>
</gene>
<dbReference type="Proteomes" id="UP000314294">
    <property type="component" value="Unassembled WGS sequence"/>
</dbReference>
<evidence type="ECO:0000313" key="1">
    <source>
        <dbReference type="EMBL" id="TNN24421.1"/>
    </source>
</evidence>
<protein>
    <submittedName>
        <fullName evidence="1">Uncharacterized protein</fullName>
    </submittedName>
</protein>
<name>A0A4Z2E6N7_9TELE</name>
<accession>A0A4Z2E6N7</accession>
<organism evidence="1 2">
    <name type="scientific">Liparis tanakae</name>
    <name type="common">Tanaka's snailfish</name>
    <dbReference type="NCBI Taxonomy" id="230148"/>
    <lineage>
        <taxon>Eukaryota</taxon>
        <taxon>Metazoa</taxon>
        <taxon>Chordata</taxon>
        <taxon>Craniata</taxon>
        <taxon>Vertebrata</taxon>
        <taxon>Euteleostomi</taxon>
        <taxon>Actinopterygii</taxon>
        <taxon>Neopterygii</taxon>
        <taxon>Teleostei</taxon>
        <taxon>Neoteleostei</taxon>
        <taxon>Acanthomorphata</taxon>
        <taxon>Eupercaria</taxon>
        <taxon>Perciformes</taxon>
        <taxon>Cottioidei</taxon>
        <taxon>Cottales</taxon>
        <taxon>Liparidae</taxon>
        <taxon>Liparis</taxon>
    </lineage>
</organism>
<proteinExistence type="predicted"/>
<reference evidence="1 2" key="1">
    <citation type="submission" date="2019-03" db="EMBL/GenBank/DDBJ databases">
        <title>First draft genome of Liparis tanakae, snailfish: a comprehensive survey of snailfish specific genes.</title>
        <authorList>
            <person name="Kim W."/>
            <person name="Song I."/>
            <person name="Jeong J.-H."/>
            <person name="Kim D."/>
            <person name="Kim S."/>
            <person name="Ryu S."/>
            <person name="Song J.Y."/>
            <person name="Lee S.K."/>
        </authorList>
    </citation>
    <scope>NUCLEOTIDE SEQUENCE [LARGE SCALE GENOMIC DNA]</scope>
    <source>
        <tissue evidence="1">Muscle</tissue>
    </source>
</reference>
<dbReference type="AlphaFoldDB" id="A0A4Z2E6N7"/>
<comment type="caution">
    <text evidence="1">The sequence shown here is derived from an EMBL/GenBank/DDBJ whole genome shotgun (WGS) entry which is preliminary data.</text>
</comment>
<sequence length="75" mass="8454">MKNEEKKEADYSEAFHVTGFCRNHLATGFREDLPSVRLCGLKERKVTNAAPPGAKSSIKTLEIPDEHHFILEGTR</sequence>